<dbReference type="AlphaFoldDB" id="A0A8S2FYW6"/>
<evidence type="ECO:0000259" key="1">
    <source>
        <dbReference type="PROSITE" id="PS50878"/>
    </source>
</evidence>
<evidence type="ECO:0000313" key="4">
    <source>
        <dbReference type="Proteomes" id="UP000677228"/>
    </source>
</evidence>
<gene>
    <name evidence="2" type="ORF">OVA965_LOCUS41701</name>
    <name evidence="3" type="ORF">TMI583_LOCUS43420</name>
</gene>
<dbReference type="InterPro" id="IPR043502">
    <property type="entry name" value="DNA/RNA_pol_sf"/>
</dbReference>
<dbReference type="EMBL" id="CAJOBA010072441">
    <property type="protein sequence ID" value="CAF4399185.1"/>
    <property type="molecule type" value="Genomic_DNA"/>
</dbReference>
<organism evidence="2 4">
    <name type="scientific">Didymodactylos carnosus</name>
    <dbReference type="NCBI Taxonomy" id="1234261"/>
    <lineage>
        <taxon>Eukaryota</taxon>
        <taxon>Metazoa</taxon>
        <taxon>Spiralia</taxon>
        <taxon>Gnathifera</taxon>
        <taxon>Rotifera</taxon>
        <taxon>Eurotatoria</taxon>
        <taxon>Bdelloidea</taxon>
        <taxon>Philodinida</taxon>
        <taxon>Philodinidae</taxon>
        <taxon>Didymodactylos</taxon>
    </lineage>
</organism>
<comment type="caution">
    <text evidence="2">The sequence shown here is derived from an EMBL/GenBank/DDBJ whole genome shotgun (WGS) entry which is preliminary data.</text>
</comment>
<protein>
    <recommendedName>
        <fullName evidence="1">Reverse transcriptase domain-containing protein</fullName>
    </recommendedName>
</protein>
<dbReference type="InterPro" id="IPR000477">
    <property type="entry name" value="RT_dom"/>
</dbReference>
<evidence type="ECO:0000313" key="2">
    <source>
        <dbReference type="EMBL" id="CAF1594004.1"/>
    </source>
</evidence>
<dbReference type="PROSITE" id="PS50878">
    <property type="entry name" value="RT_POL"/>
    <property type="match status" value="1"/>
</dbReference>
<accession>A0A8S2FYW6</accession>
<dbReference type="PANTHER" id="PTHR19446">
    <property type="entry name" value="REVERSE TRANSCRIPTASES"/>
    <property type="match status" value="1"/>
</dbReference>
<proteinExistence type="predicted"/>
<dbReference type="Proteomes" id="UP000682733">
    <property type="component" value="Unassembled WGS sequence"/>
</dbReference>
<dbReference type="Pfam" id="PF00078">
    <property type="entry name" value="RVT_1"/>
    <property type="match status" value="1"/>
</dbReference>
<evidence type="ECO:0000313" key="3">
    <source>
        <dbReference type="EMBL" id="CAF4399185.1"/>
    </source>
</evidence>
<dbReference type="Proteomes" id="UP000677228">
    <property type="component" value="Unassembled WGS sequence"/>
</dbReference>
<dbReference type="SUPFAM" id="SSF56672">
    <property type="entry name" value="DNA/RNA polymerases"/>
    <property type="match status" value="1"/>
</dbReference>
<feature type="domain" description="Reverse transcriptase" evidence="1">
    <location>
        <begin position="15"/>
        <end position="224"/>
    </location>
</feature>
<sequence>MPNNYWHFMVELYNYSFETCEIPDKFKEIHMVLLAKKGAICKPDQTRPISLIDNFMKVQERLFLNRFLVILENKGILPNSQSGFITGRQLQTRVLLRIEQISSYMANSSPVATVFVDYKSAFDQLWFMGCIGKLRKGGIPDPYVDWVYAWLIKRRAVIEISGERSRWFPINRGGPQGSSFTATLFITYHADMEYFIPGAMSFLFADDLAAVLVEQIGVKFMEEC</sequence>
<dbReference type="EMBL" id="CAJNOK010048913">
    <property type="protein sequence ID" value="CAF1594004.1"/>
    <property type="molecule type" value="Genomic_DNA"/>
</dbReference>
<reference evidence="2" key="1">
    <citation type="submission" date="2021-02" db="EMBL/GenBank/DDBJ databases">
        <authorList>
            <person name="Nowell W R."/>
        </authorList>
    </citation>
    <scope>NUCLEOTIDE SEQUENCE</scope>
</reference>
<name>A0A8S2FYW6_9BILA</name>